<name>A0A0F9HRN2_9ZZZZ</name>
<organism evidence="2">
    <name type="scientific">marine sediment metagenome</name>
    <dbReference type="NCBI Taxonomy" id="412755"/>
    <lineage>
        <taxon>unclassified sequences</taxon>
        <taxon>metagenomes</taxon>
        <taxon>ecological metagenomes</taxon>
    </lineage>
</organism>
<evidence type="ECO:0000313" key="1">
    <source>
        <dbReference type="EMBL" id="KKL83433.1"/>
    </source>
</evidence>
<gene>
    <name evidence="2" type="ORF">LCGC14_1672320</name>
    <name evidence="1" type="ORF">LCGC14_1974810</name>
</gene>
<dbReference type="AlphaFoldDB" id="A0A0F9HRN2"/>
<evidence type="ECO:0000313" key="2">
    <source>
        <dbReference type="EMBL" id="KKM17782.1"/>
    </source>
</evidence>
<proteinExistence type="predicted"/>
<feature type="non-terminal residue" evidence="2">
    <location>
        <position position="22"/>
    </location>
</feature>
<comment type="caution">
    <text evidence="2">The sequence shown here is derived from an EMBL/GenBank/DDBJ whole genome shotgun (WGS) entry which is preliminary data.</text>
</comment>
<accession>A0A0F9HRN2</accession>
<protein>
    <submittedName>
        <fullName evidence="2">Uncharacterized protein</fullName>
    </submittedName>
</protein>
<reference evidence="2" key="1">
    <citation type="journal article" date="2015" name="Nature">
        <title>Complex archaea that bridge the gap between prokaryotes and eukaryotes.</title>
        <authorList>
            <person name="Spang A."/>
            <person name="Saw J.H."/>
            <person name="Jorgensen S.L."/>
            <person name="Zaremba-Niedzwiedzka K."/>
            <person name="Martijn J."/>
            <person name="Lind A.E."/>
            <person name="van Eijk R."/>
            <person name="Schleper C."/>
            <person name="Guy L."/>
            <person name="Ettema T.J."/>
        </authorList>
    </citation>
    <scope>NUCLEOTIDE SEQUENCE</scope>
</reference>
<sequence length="22" mass="2304">MLSNQAIQLIGAFLLGLFALGL</sequence>
<dbReference type="EMBL" id="LAZR01014371">
    <property type="protein sequence ID" value="KKM17782.1"/>
    <property type="molecule type" value="Genomic_DNA"/>
</dbReference>
<dbReference type="EMBL" id="LAZR01021980">
    <property type="protein sequence ID" value="KKL83433.1"/>
    <property type="molecule type" value="Genomic_DNA"/>
</dbReference>